<dbReference type="Gene3D" id="3.30.2010.10">
    <property type="entry name" value="Metalloproteases ('zincins'), catalytic domain"/>
    <property type="match status" value="1"/>
</dbReference>
<dbReference type="InterPro" id="IPR002725">
    <property type="entry name" value="YgjP-like_metallopeptidase"/>
</dbReference>
<accession>F0SJ51</accession>
<proteinExistence type="predicted"/>
<dbReference type="AlphaFoldDB" id="F0SJ51"/>
<gene>
    <name evidence="2" type="ordered locus">Plabr_0972</name>
</gene>
<dbReference type="EMBL" id="CP002546">
    <property type="protein sequence ID" value="ADY58593.1"/>
    <property type="molecule type" value="Genomic_DNA"/>
</dbReference>
<dbReference type="RefSeq" id="WP_013627331.1">
    <property type="nucleotide sequence ID" value="NC_015174.1"/>
</dbReference>
<dbReference type="CDD" id="cd07344">
    <property type="entry name" value="M48_yhfN_like"/>
    <property type="match status" value="1"/>
</dbReference>
<dbReference type="KEGG" id="pbs:Plabr_0972"/>
<protein>
    <recommendedName>
        <fullName evidence="1">YgjP-like metallopeptidase domain-containing protein</fullName>
    </recommendedName>
</protein>
<organism evidence="2 3">
    <name type="scientific">Rubinisphaera brasiliensis (strain ATCC 49424 / DSM 5305 / JCM 21570 / IAM 15109 / NBRC 103401 / IFAM 1448)</name>
    <name type="common">Planctomyces brasiliensis</name>
    <dbReference type="NCBI Taxonomy" id="756272"/>
    <lineage>
        <taxon>Bacteria</taxon>
        <taxon>Pseudomonadati</taxon>
        <taxon>Planctomycetota</taxon>
        <taxon>Planctomycetia</taxon>
        <taxon>Planctomycetales</taxon>
        <taxon>Planctomycetaceae</taxon>
        <taxon>Rubinisphaera</taxon>
    </lineage>
</organism>
<name>F0SJ51_RUBBR</name>
<sequence>MSKLTGDPKQNGHSRKLAIQYGRKRIEFQLLYSDRKTLAIDVHPDLSVVATAPKDAEDSAIEQKMHKRSAWIVEQQRFFENYLPSLPPRRYVSGESHRYLGRQYRLRVRKSDCESVKMARGQINVTVLDTDTNKRVRKLVTDWFRNRAEIVFGELFTAMVTKAERYGITAESFEIRRMKNRWGSCTKEGRILLNPDLIIAPKPCIEYVIVHELCHLKEHNHGPAFYRLLKKLMPDWEKRRERLNDCVVE</sequence>
<dbReference type="Proteomes" id="UP000006860">
    <property type="component" value="Chromosome"/>
</dbReference>
<evidence type="ECO:0000259" key="1">
    <source>
        <dbReference type="Pfam" id="PF01863"/>
    </source>
</evidence>
<dbReference type="Pfam" id="PF01863">
    <property type="entry name" value="YgjP-like"/>
    <property type="match status" value="1"/>
</dbReference>
<evidence type="ECO:0000313" key="3">
    <source>
        <dbReference type="Proteomes" id="UP000006860"/>
    </source>
</evidence>
<dbReference type="OrthoDB" id="9811177at2"/>
<dbReference type="STRING" id="756272.Plabr_0972"/>
<keyword evidence="3" id="KW-1185">Reference proteome</keyword>
<feature type="domain" description="YgjP-like metallopeptidase" evidence="1">
    <location>
        <begin position="36"/>
        <end position="244"/>
    </location>
</feature>
<dbReference type="PANTHER" id="PTHR30399">
    <property type="entry name" value="UNCHARACTERIZED PROTEIN YGJP"/>
    <property type="match status" value="1"/>
</dbReference>
<reference evidence="3" key="1">
    <citation type="submission" date="2011-02" db="EMBL/GenBank/DDBJ databases">
        <title>The complete genome of Planctomyces brasiliensis DSM 5305.</title>
        <authorList>
            <person name="Lucas S."/>
            <person name="Copeland A."/>
            <person name="Lapidus A."/>
            <person name="Bruce D."/>
            <person name="Goodwin L."/>
            <person name="Pitluck S."/>
            <person name="Kyrpides N."/>
            <person name="Mavromatis K."/>
            <person name="Pagani I."/>
            <person name="Ivanova N."/>
            <person name="Ovchinnikova G."/>
            <person name="Lu M."/>
            <person name="Detter J.C."/>
            <person name="Han C."/>
            <person name="Land M."/>
            <person name="Hauser L."/>
            <person name="Markowitz V."/>
            <person name="Cheng J.-F."/>
            <person name="Hugenholtz P."/>
            <person name="Woyke T."/>
            <person name="Wu D."/>
            <person name="Tindall B."/>
            <person name="Pomrenke H.G."/>
            <person name="Brambilla E."/>
            <person name="Klenk H.-P."/>
            <person name="Eisen J.A."/>
        </authorList>
    </citation>
    <scope>NUCLEOTIDE SEQUENCE [LARGE SCALE GENOMIC DNA]</scope>
    <source>
        <strain evidence="3">ATCC 49424 / DSM 5305 / JCM 21570 / NBRC 103401 / IFAM 1448</strain>
    </source>
</reference>
<evidence type="ECO:0000313" key="2">
    <source>
        <dbReference type="EMBL" id="ADY58593.1"/>
    </source>
</evidence>
<dbReference type="PANTHER" id="PTHR30399:SF1">
    <property type="entry name" value="UTP PYROPHOSPHATASE"/>
    <property type="match status" value="1"/>
</dbReference>
<dbReference type="eggNOG" id="COG1451">
    <property type="taxonomic scope" value="Bacteria"/>
</dbReference>
<dbReference type="InterPro" id="IPR053136">
    <property type="entry name" value="UTP_pyrophosphatase-like"/>
</dbReference>
<dbReference type="HOGENOM" id="CLU_065947_1_1_0"/>